<accession>A0A8H7PQ78</accession>
<reference evidence="1" key="1">
    <citation type="submission" date="2020-12" db="EMBL/GenBank/DDBJ databases">
        <title>Metabolic potential, ecology and presence of endohyphal bacteria is reflected in genomic diversity of Mucoromycotina.</title>
        <authorList>
            <person name="Muszewska A."/>
            <person name="Okrasinska A."/>
            <person name="Steczkiewicz K."/>
            <person name="Drgas O."/>
            <person name="Orlowska M."/>
            <person name="Perlinska-Lenart U."/>
            <person name="Aleksandrzak-Piekarczyk T."/>
            <person name="Szatraj K."/>
            <person name="Zielenkiewicz U."/>
            <person name="Pilsyk S."/>
            <person name="Malc E."/>
            <person name="Mieczkowski P."/>
            <person name="Kruszewska J.S."/>
            <person name="Biernat P."/>
            <person name="Pawlowska J."/>
        </authorList>
    </citation>
    <scope>NUCLEOTIDE SEQUENCE</scope>
    <source>
        <strain evidence="1">WA0000067209</strain>
    </source>
</reference>
<dbReference type="EMBL" id="JAEPQZ010000008">
    <property type="protein sequence ID" value="KAG2178272.1"/>
    <property type="molecule type" value="Genomic_DNA"/>
</dbReference>
<protein>
    <submittedName>
        <fullName evidence="1">Uncharacterized protein</fullName>
    </submittedName>
</protein>
<organism evidence="1 2">
    <name type="scientific">Mortierella isabellina</name>
    <name type="common">Filamentous fungus</name>
    <name type="synonym">Umbelopsis isabellina</name>
    <dbReference type="NCBI Taxonomy" id="91625"/>
    <lineage>
        <taxon>Eukaryota</taxon>
        <taxon>Fungi</taxon>
        <taxon>Fungi incertae sedis</taxon>
        <taxon>Mucoromycota</taxon>
        <taxon>Mucoromycotina</taxon>
        <taxon>Umbelopsidomycetes</taxon>
        <taxon>Umbelopsidales</taxon>
        <taxon>Umbelopsidaceae</taxon>
        <taxon>Umbelopsis</taxon>
    </lineage>
</organism>
<keyword evidence="2" id="KW-1185">Reference proteome</keyword>
<sequence length="129" mass="14477">MFTEEDLSKEIKWEHRRIRPADTYENLRISSRSGKPVRVTLVIQALHIDVNNEMANSSNDILPAYNEDQPHVAIEINSSALPVYSEATVPTYEESDLSDGVALAQQQGLVPPDSTVLPQYELTVVQSRQ</sequence>
<dbReference type="AlphaFoldDB" id="A0A8H7PQ78"/>
<comment type="caution">
    <text evidence="1">The sequence shown here is derived from an EMBL/GenBank/DDBJ whole genome shotgun (WGS) entry which is preliminary data.</text>
</comment>
<evidence type="ECO:0000313" key="1">
    <source>
        <dbReference type="EMBL" id="KAG2178272.1"/>
    </source>
</evidence>
<dbReference type="OrthoDB" id="2431604at2759"/>
<gene>
    <name evidence="1" type="ORF">INT43_003525</name>
</gene>
<evidence type="ECO:0000313" key="2">
    <source>
        <dbReference type="Proteomes" id="UP000654370"/>
    </source>
</evidence>
<name>A0A8H7PQ78_MORIS</name>
<proteinExistence type="predicted"/>
<dbReference type="Proteomes" id="UP000654370">
    <property type="component" value="Unassembled WGS sequence"/>
</dbReference>